<name>B8CXN7_HALOH</name>
<protein>
    <submittedName>
        <fullName evidence="8">Binding-protein-dependent transport systems inner membrane component</fullName>
    </submittedName>
</protein>
<dbReference type="PROSITE" id="PS50928">
    <property type="entry name" value="ABC_TM1"/>
    <property type="match status" value="1"/>
</dbReference>
<dbReference type="PANTHER" id="PTHR43839:SF1">
    <property type="entry name" value="OPPC IN A BINDING PROTEIN-DEPENDENT TRANSPORT SYSTEM"/>
    <property type="match status" value="1"/>
</dbReference>
<dbReference type="Pfam" id="PF12911">
    <property type="entry name" value="OppC_N"/>
    <property type="match status" value="1"/>
</dbReference>
<gene>
    <name evidence="8" type="ordered locus">Hore_13060</name>
</gene>
<evidence type="ECO:0000256" key="1">
    <source>
        <dbReference type="ARBA" id="ARBA00004141"/>
    </source>
</evidence>
<keyword evidence="3 5" id="KW-1133">Transmembrane helix</keyword>
<dbReference type="Proteomes" id="UP000000719">
    <property type="component" value="Chromosome"/>
</dbReference>
<evidence type="ECO:0000256" key="6">
    <source>
        <dbReference type="SAM" id="MobiDB-lite"/>
    </source>
</evidence>
<dbReference type="EMBL" id="CP001098">
    <property type="protein sequence ID" value="ACL70056.1"/>
    <property type="molecule type" value="Genomic_DNA"/>
</dbReference>
<evidence type="ECO:0000256" key="3">
    <source>
        <dbReference type="ARBA" id="ARBA00022989"/>
    </source>
</evidence>
<feature type="transmembrane region" description="Helical" evidence="5">
    <location>
        <begin position="40"/>
        <end position="57"/>
    </location>
</feature>
<dbReference type="OrthoDB" id="9797852at2"/>
<dbReference type="InterPro" id="IPR000515">
    <property type="entry name" value="MetI-like"/>
</dbReference>
<feature type="transmembrane region" description="Helical" evidence="5">
    <location>
        <begin position="449"/>
        <end position="472"/>
    </location>
</feature>
<reference evidence="8 9" key="1">
    <citation type="journal article" date="2009" name="PLoS ONE">
        <title>Genome analysis of the anaerobic thermohalophilic bacterium Halothermothrix orenii.</title>
        <authorList>
            <person name="Mavromatis K."/>
            <person name="Ivanova N."/>
            <person name="Anderson I."/>
            <person name="Lykidis A."/>
            <person name="Hooper S.D."/>
            <person name="Sun H."/>
            <person name="Kunin V."/>
            <person name="Lapidus A."/>
            <person name="Hugenholtz P."/>
            <person name="Patel B."/>
            <person name="Kyrpides N.C."/>
        </authorList>
    </citation>
    <scope>NUCLEOTIDE SEQUENCE [LARGE SCALE GENOMIC DNA]</scope>
    <source>
        <strain evidence="9">H 168 / OCM 544 / DSM 9562</strain>
    </source>
</reference>
<accession>B8CXN7</accession>
<dbReference type="AlphaFoldDB" id="B8CXN7"/>
<feature type="transmembrane region" description="Helical" evidence="5">
    <location>
        <begin position="328"/>
        <end position="355"/>
    </location>
</feature>
<sequence>MSNGNIPVKPGKGPDVKSSGWSDFKSSLGEFWQEFSRVKYGKWGLVLLAIFILMIIFSSQITPFKEAGTRWSDIEYWEDNPQSAAPAWINWFSSQKRTEHEILRDPEWKVIDRGRMKTYSGSFTYNYQYDIPPDELIFKALSKGTVNMQVTLVRPDGEEIRMTQASVNSRKEQKVRAPMANDAMFGAYRLASRFESRENLEKINKNSINPIKVIFSRGQEGILINPSPLKGEYKVKIEGVAIGKDSYIKEPSLIVAGKVYGILGTDNAKRDIWSGIVVGTKWAMLIGLMTSFISVSVGVIYGVTSAYFGGWVDSAMMRVFEVFVSIPMLPVLIVVSAIFKPSIWLIILMMCIFYWTGPVRTVRSMGLQIKEETYIEAAKALNASNSRIIFKHMIPQLIPYAFASMALSVPGAIVVEASLSLLGVGDTTIVTWGQILHGAHVNGAVLQGLWWWVIPPGLAIALMGMTFAFIGFSMDKILNPKLKTR</sequence>
<keyword evidence="9" id="KW-1185">Reference proteome</keyword>
<evidence type="ECO:0000256" key="2">
    <source>
        <dbReference type="ARBA" id="ARBA00022692"/>
    </source>
</evidence>
<dbReference type="GO" id="GO:0005886">
    <property type="term" value="C:plasma membrane"/>
    <property type="evidence" value="ECO:0007669"/>
    <property type="project" value="UniProtKB-SubCell"/>
</dbReference>
<dbReference type="InterPro" id="IPR025966">
    <property type="entry name" value="OppC_N"/>
</dbReference>
<evidence type="ECO:0000256" key="5">
    <source>
        <dbReference type="RuleBase" id="RU363032"/>
    </source>
</evidence>
<dbReference type="Pfam" id="PF00528">
    <property type="entry name" value="BPD_transp_1"/>
    <property type="match status" value="1"/>
</dbReference>
<dbReference type="STRING" id="373903.Hore_13060"/>
<dbReference type="Gene3D" id="1.10.3720.10">
    <property type="entry name" value="MetI-like"/>
    <property type="match status" value="1"/>
</dbReference>
<dbReference type="CDD" id="cd06261">
    <property type="entry name" value="TM_PBP2"/>
    <property type="match status" value="1"/>
</dbReference>
<evidence type="ECO:0000259" key="7">
    <source>
        <dbReference type="PROSITE" id="PS50928"/>
    </source>
</evidence>
<dbReference type="RefSeq" id="WP_012636240.1">
    <property type="nucleotide sequence ID" value="NC_011899.1"/>
</dbReference>
<dbReference type="HOGENOM" id="CLU_028518_10_0_9"/>
<feature type="transmembrane region" description="Helical" evidence="5">
    <location>
        <begin position="397"/>
        <end position="415"/>
    </location>
</feature>
<keyword evidence="4 5" id="KW-0472">Membrane</keyword>
<dbReference type="SUPFAM" id="SSF161098">
    <property type="entry name" value="MetI-like"/>
    <property type="match status" value="1"/>
</dbReference>
<dbReference type="InterPro" id="IPR035906">
    <property type="entry name" value="MetI-like_sf"/>
</dbReference>
<dbReference type="PANTHER" id="PTHR43839">
    <property type="entry name" value="OPPC IN A BINDING PROTEIN-DEPENDENT TRANSPORT SYSTEM"/>
    <property type="match status" value="1"/>
</dbReference>
<dbReference type="GO" id="GO:0055085">
    <property type="term" value="P:transmembrane transport"/>
    <property type="evidence" value="ECO:0007669"/>
    <property type="project" value="InterPro"/>
</dbReference>
<dbReference type="eggNOG" id="COG1173">
    <property type="taxonomic scope" value="Bacteria"/>
</dbReference>
<keyword evidence="2 5" id="KW-0812">Transmembrane</keyword>
<keyword evidence="5" id="KW-0813">Transport</keyword>
<comment type="subcellular location">
    <subcellularLocation>
        <location evidence="5">Cell membrane</location>
        <topology evidence="5">Multi-pass membrane protein</topology>
    </subcellularLocation>
    <subcellularLocation>
        <location evidence="1">Membrane</location>
        <topology evidence="1">Multi-pass membrane protein</topology>
    </subcellularLocation>
</comment>
<evidence type="ECO:0000256" key="4">
    <source>
        <dbReference type="ARBA" id="ARBA00023136"/>
    </source>
</evidence>
<evidence type="ECO:0000313" key="8">
    <source>
        <dbReference type="EMBL" id="ACL70056.1"/>
    </source>
</evidence>
<feature type="transmembrane region" description="Helical" evidence="5">
    <location>
        <begin position="282"/>
        <end position="308"/>
    </location>
</feature>
<dbReference type="KEGG" id="hor:Hore_13060"/>
<evidence type="ECO:0000313" key="9">
    <source>
        <dbReference type="Proteomes" id="UP000000719"/>
    </source>
</evidence>
<feature type="domain" description="ABC transmembrane type-1" evidence="7">
    <location>
        <begin position="280"/>
        <end position="471"/>
    </location>
</feature>
<proteinExistence type="inferred from homology"/>
<comment type="similarity">
    <text evidence="5">Belongs to the binding-protein-dependent transport system permease family.</text>
</comment>
<feature type="region of interest" description="Disordered" evidence="6">
    <location>
        <begin position="1"/>
        <end position="20"/>
    </location>
</feature>
<organism evidence="8 9">
    <name type="scientific">Halothermothrix orenii (strain H 168 / OCM 544 / DSM 9562)</name>
    <dbReference type="NCBI Taxonomy" id="373903"/>
    <lineage>
        <taxon>Bacteria</taxon>
        <taxon>Bacillati</taxon>
        <taxon>Bacillota</taxon>
        <taxon>Clostridia</taxon>
        <taxon>Halanaerobiales</taxon>
        <taxon>Halothermotrichaceae</taxon>
        <taxon>Halothermothrix</taxon>
    </lineage>
</organism>